<gene>
    <name evidence="1" type="ORF">M5K25_005178</name>
</gene>
<evidence type="ECO:0000313" key="1">
    <source>
        <dbReference type="EMBL" id="KAL0924361.1"/>
    </source>
</evidence>
<dbReference type="Proteomes" id="UP001552299">
    <property type="component" value="Unassembled WGS sequence"/>
</dbReference>
<reference evidence="1 2" key="1">
    <citation type="journal article" date="2024" name="Plant Biotechnol. J.">
        <title>Dendrobium thyrsiflorum genome and its molecular insights into genes involved in important horticultural traits.</title>
        <authorList>
            <person name="Chen B."/>
            <person name="Wang J.Y."/>
            <person name="Zheng P.J."/>
            <person name="Li K.L."/>
            <person name="Liang Y.M."/>
            <person name="Chen X.F."/>
            <person name="Zhang C."/>
            <person name="Zhao X."/>
            <person name="He X."/>
            <person name="Zhang G.Q."/>
            <person name="Liu Z.J."/>
            <person name="Xu Q."/>
        </authorList>
    </citation>
    <scope>NUCLEOTIDE SEQUENCE [LARGE SCALE GENOMIC DNA]</scope>
    <source>
        <strain evidence="1">GZMU011</strain>
    </source>
</reference>
<accession>A0ABD0VI78</accession>
<dbReference type="AlphaFoldDB" id="A0ABD0VI78"/>
<dbReference type="EMBL" id="JANQDX010000005">
    <property type="protein sequence ID" value="KAL0924361.1"/>
    <property type="molecule type" value="Genomic_DNA"/>
</dbReference>
<proteinExistence type="predicted"/>
<dbReference type="PANTHER" id="PTHR13251">
    <property type="entry name" value="EPILEPSY HOLOPROSENCEPHALY CANDIDATE 1/TMEM1"/>
    <property type="match status" value="1"/>
</dbReference>
<keyword evidence="2" id="KW-1185">Reference proteome</keyword>
<comment type="caution">
    <text evidence="1">The sequence shown here is derived from an EMBL/GenBank/DDBJ whole genome shotgun (WGS) entry which is preliminary data.</text>
</comment>
<organism evidence="1 2">
    <name type="scientific">Dendrobium thyrsiflorum</name>
    <name type="common">Pinecone-like raceme dendrobium</name>
    <name type="synonym">Orchid</name>
    <dbReference type="NCBI Taxonomy" id="117978"/>
    <lineage>
        <taxon>Eukaryota</taxon>
        <taxon>Viridiplantae</taxon>
        <taxon>Streptophyta</taxon>
        <taxon>Embryophyta</taxon>
        <taxon>Tracheophyta</taxon>
        <taxon>Spermatophyta</taxon>
        <taxon>Magnoliopsida</taxon>
        <taxon>Liliopsida</taxon>
        <taxon>Asparagales</taxon>
        <taxon>Orchidaceae</taxon>
        <taxon>Epidendroideae</taxon>
        <taxon>Malaxideae</taxon>
        <taxon>Dendrobiinae</taxon>
        <taxon>Dendrobium</taxon>
    </lineage>
</organism>
<name>A0ABD0VI78_DENTH</name>
<evidence type="ECO:0000313" key="2">
    <source>
        <dbReference type="Proteomes" id="UP001552299"/>
    </source>
</evidence>
<protein>
    <submittedName>
        <fullName evidence="1">Uncharacterized protein</fullName>
    </submittedName>
</protein>
<sequence>MELMNGAAENYHQSWWKRHGVVLDGEIGALCVKHGNYDLTAKSYTKVCALYAGEGWQDLLVEVLPNLAVCQKILNDQAGYLSSCVQLLSLDNGLFSIKERQLFSDGLTDSLQGLSGVEMSSVVDWRKFYFERYTFVGKLVGWYYDKDGNPTKHLKGIEAKAKRAARLQEKQKIEEAKIPSCNSKWSQQEGGEVWCDAGYPRLVQRPLEMALNGKRSRRCACFKEEELGQPGLEVYKNCDFLSKSCVV</sequence>
<dbReference type="InterPro" id="IPR045126">
    <property type="entry name" value="TRAPPC10/Trs130"/>
</dbReference>
<dbReference type="PANTHER" id="PTHR13251:SF3">
    <property type="entry name" value="TRAFFICKING PROTEIN PARTICLE COMPLEX SUBUNIT 10"/>
    <property type="match status" value="1"/>
</dbReference>